<evidence type="ECO:0008006" key="4">
    <source>
        <dbReference type="Google" id="ProtNLM"/>
    </source>
</evidence>
<dbReference type="Proteomes" id="UP000184268">
    <property type="component" value="Unassembled WGS sequence"/>
</dbReference>
<dbReference type="EMBL" id="FQXG01000013">
    <property type="protein sequence ID" value="SHI24890.1"/>
    <property type="molecule type" value="Genomic_DNA"/>
</dbReference>
<organism evidence="2 3">
    <name type="scientific">Ferrimonas marina</name>
    <dbReference type="NCBI Taxonomy" id="299255"/>
    <lineage>
        <taxon>Bacteria</taxon>
        <taxon>Pseudomonadati</taxon>
        <taxon>Pseudomonadota</taxon>
        <taxon>Gammaproteobacteria</taxon>
        <taxon>Alteromonadales</taxon>
        <taxon>Ferrimonadaceae</taxon>
        <taxon>Ferrimonas</taxon>
    </lineage>
</organism>
<dbReference type="STRING" id="299255.SAMN02745129_0387"/>
<feature type="chain" id="PRO_5009915473" description="Outer membrane protein beta-barrel domain-containing protein" evidence="1">
    <location>
        <begin position="20"/>
        <end position="130"/>
    </location>
</feature>
<feature type="signal peptide" evidence="1">
    <location>
        <begin position="1"/>
        <end position="19"/>
    </location>
</feature>
<accession>A0A1M5ZKX7</accession>
<evidence type="ECO:0000313" key="2">
    <source>
        <dbReference type="EMBL" id="SHI24890.1"/>
    </source>
</evidence>
<evidence type="ECO:0000313" key="3">
    <source>
        <dbReference type="Proteomes" id="UP000184268"/>
    </source>
</evidence>
<protein>
    <recommendedName>
        <fullName evidence="4">Outer membrane protein beta-barrel domain-containing protein</fullName>
    </recommendedName>
</protein>
<reference evidence="2 3" key="1">
    <citation type="submission" date="2016-11" db="EMBL/GenBank/DDBJ databases">
        <authorList>
            <person name="Jaros S."/>
            <person name="Januszkiewicz K."/>
            <person name="Wedrychowicz H."/>
        </authorList>
    </citation>
    <scope>NUCLEOTIDE SEQUENCE [LARGE SCALE GENOMIC DNA]</scope>
    <source>
        <strain evidence="2 3">DSM 16917</strain>
    </source>
</reference>
<keyword evidence="3" id="KW-1185">Reference proteome</keyword>
<dbReference type="OrthoDB" id="6399882at2"/>
<dbReference type="RefSeq" id="WP_067665305.1">
    <property type="nucleotide sequence ID" value="NZ_FQXG01000013.1"/>
</dbReference>
<keyword evidence="1" id="KW-0732">Signal</keyword>
<dbReference type="AlphaFoldDB" id="A0A1M5ZKX7"/>
<sequence length="130" mass="14196">MKRILTALTGLLLATQVQAQSLDGASLGVMLGSDSGVAVGYHHWDMGIAVEHFKVNVDRRFHTDVHPNLYFGLGGSLSEFSGQRVGLRTKVGLSTRVDAVEFFGELVPNVTFGSNGKFHFDYALGMRLHF</sequence>
<proteinExistence type="predicted"/>
<name>A0A1M5ZKX7_9GAMM</name>
<evidence type="ECO:0000256" key="1">
    <source>
        <dbReference type="SAM" id="SignalP"/>
    </source>
</evidence>
<gene>
    <name evidence="2" type="ORF">SAMN02745129_0387</name>
</gene>